<proteinExistence type="predicted"/>
<dbReference type="Pfam" id="PF13149">
    <property type="entry name" value="Mfa_like_1"/>
    <property type="match status" value="1"/>
</dbReference>
<evidence type="ECO:0000313" key="2">
    <source>
        <dbReference type="EMBL" id="KUK78712.1"/>
    </source>
</evidence>
<feature type="signal peptide" evidence="1">
    <location>
        <begin position="1"/>
        <end position="21"/>
    </location>
</feature>
<dbReference type="InterPro" id="IPR025049">
    <property type="entry name" value="Mfa-like_1"/>
</dbReference>
<dbReference type="InterPro" id="IPR042278">
    <property type="entry name" value="Mfa-like_1_N"/>
</dbReference>
<dbReference type="NCBIfam" id="NF038128">
    <property type="entry name" value="choice_anch_J"/>
    <property type="match status" value="1"/>
</dbReference>
<organism evidence="2 3">
    <name type="scientific">Proteiniphilum acetatigenes</name>
    <dbReference type="NCBI Taxonomy" id="294710"/>
    <lineage>
        <taxon>Bacteria</taxon>
        <taxon>Pseudomonadati</taxon>
        <taxon>Bacteroidota</taxon>
        <taxon>Bacteroidia</taxon>
        <taxon>Bacteroidales</taxon>
        <taxon>Dysgonomonadaceae</taxon>
        <taxon>Proteiniphilum</taxon>
    </lineage>
</organism>
<evidence type="ECO:0008006" key="4">
    <source>
        <dbReference type="Google" id="ProtNLM"/>
    </source>
</evidence>
<dbReference type="PATRIC" id="fig|294710.3.peg.1715"/>
<name>A0A117M1A0_9BACT</name>
<evidence type="ECO:0000256" key="1">
    <source>
        <dbReference type="SAM" id="SignalP"/>
    </source>
</evidence>
<dbReference type="EMBL" id="LGGN01000008">
    <property type="protein sequence ID" value="KUK78712.1"/>
    <property type="molecule type" value="Genomic_DNA"/>
</dbReference>
<sequence length="662" mass="71049">MKHFKPYTLILAALMMMAACSTDDYPENPLEIGNRLKFYATIGAPQQTRATGTTWEQGDAIGVYALISGTTLPEGIYHARENIKYTTATADGLFQAASEGIYFLDPADRIDFVAYYPYRETITNYSFPVNVADQSSPAAIDLLYSNNAVGADESNPLVNLNFNHMLSQLLFTITPGEGVSSLEGLTVTSGNLLVDGTFDLSSGTFTLGNTRQPVNLRLVHHDDGSVTASAILPPGQEMGTTPFFFTVNGMTFRFTMNNITLASATQYSYQLNLSTAGLTALNPNATITDWVEGNPGGEPIDLTPDEGEETPVTGTFLEESFASSQGDFTIYDVLLPEGGSYVWKWDNNGYMKASAYISGAKASESWLISPAIDLSSATGATLTFDHVINYADNMSNDQTLWISSNYSSGDPTSASWTPLTIPTYPVGNNWTFVSSGDIVIPAAFIGQANVHIAFKYVSNNEKAATWEIKNLLLSDGTPTDPGTDPGTTPVTPGLLFAGSDFEDWNAFLSSLNSFGLKNYAQQADGGMEGSKALSLIGDPLSGGNDYVFTATVPTTGSTLTGKSRIVFYLKGTSAKSLSINIYKGTTGYHVFNLGSYNQETVLDPTSSNNYTGNIDTGGDWMKVTLNISGLTDLATEAGKDMIALKIGRDAAYNLLLDNFTVE</sequence>
<keyword evidence="1" id="KW-0732">Signal</keyword>
<protein>
    <recommendedName>
        <fullName evidence="4">DUF5017 domain-containing protein</fullName>
    </recommendedName>
</protein>
<comment type="caution">
    <text evidence="2">The sequence shown here is derived from an EMBL/GenBank/DDBJ whole genome shotgun (WGS) entry which is preliminary data.</text>
</comment>
<dbReference type="Proteomes" id="UP000053860">
    <property type="component" value="Unassembled WGS sequence"/>
</dbReference>
<gene>
    <name evidence="2" type="ORF">XD92_0103</name>
</gene>
<dbReference type="CDD" id="cd13121">
    <property type="entry name" value="BF2867_like_C"/>
    <property type="match status" value="1"/>
</dbReference>
<dbReference type="PROSITE" id="PS51257">
    <property type="entry name" value="PROKAR_LIPOPROTEIN"/>
    <property type="match status" value="1"/>
</dbReference>
<feature type="chain" id="PRO_5007150968" description="DUF5017 domain-containing protein" evidence="1">
    <location>
        <begin position="22"/>
        <end position="662"/>
    </location>
</feature>
<dbReference type="AlphaFoldDB" id="A0A117M1A0"/>
<reference evidence="3" key="1">
    <citation type="journal article" date="2015" name="MBio">
        <title>Genome-Resolved Metagenomic Analysis Reveals Roles for Candidate Phyla and Other Microbial Community Members in Biogeochemical Transformations in Oil Reservoirs.</title>
        <authorList>
            <person name="Hu P."/>
            <person name="Tom L."/>
            <person name="Singh A."/>
            <person name="Thomas B.C."/>
            <person name="Baker B.J."/>
            <person name="Piceno Y.M."/>
            <person name="Andersen G.L."/>
            <person name="Banfield J.F."/>
        </authorList>
    </citation>
    <scope>NUCLEOTIDE SEQUENCE [LARGE SCALE GENOMIC DNA]</scope>
</reference>
<dbReference type="Gene3D" id="2.60.40.2620">
    <property type="entry name" value="Fimbrillin-like"/>
    <property type="match status" value="1"/>
</dbReference>
<dbReference type="CDD" id="cd13120">
    <property type="entry name" value="BF2867_like_N"/>
    <property type="match status" value="1"/>
</dbReference>
<evidence type="ECO:0000313" key="3">
    <source>
        <dbReference type="Proteomes" id="UP000053860"/>
    </source>
</evidence>
<accession>A0A117M1A0</accession>
<dbReference type="Gene3D" id="2.60.40.2630">
    <property type="match status" value="1"/>
</dbReference>